<keyword evidence="5" id="KW-0132">Cell division</keyword>
<dbReference type="CTD" id="9941938"/>
<reference evidence="12 13" key="1">
    <citation type="submission" date="2012-04" db="EMBL/GenBank/DDBJ databases">
        <title>The Genome Sequence of Loa loa.</title>
        <authorList>
            <consortium name="The Broad Institute Genome Sequencing Platform"/>
            <consortium name="Broad Institute Genome Sequencing Center for Infectious Disease"/>
            <person name="Nutman T.B."/>
            <person name="Fink D.L."/>
            <person name="Russ C."/>
            <person name="Young S."/>
            <person name="Zeng Q."/>
            <person name="Gargeya S."/>
            <person name="Alvarado L."/>
            <person name="Berlin A."/>
            <person name="Chapman S.B."/>
            <person name="Chen Z."/>
            <person name="Freedman E."/>
            <person name="Gellesch M."/>
            <person name="Goldberg J."/>
            <person name="Griggs A."/>
            <person name="Gujja S."/>
            <person name="Heilman E.R."/>
            <person name="Heiman D."/>
            <person name="Howarth C."/>
            <person name="Mehta T."/>
            <person name="Neiman D."/>
            <person name="Pearson M."/>
            <person name="Roberts A."/>
            <person name="Saif S."/>
            <person name="Shea T."/>
            <person name="Shenoy N."/>
            <person name="Sisk P."/>
            <person name="Stolte C."/>
            <person name="Sykes S."/>
            <person name="White J."/>
            <person name="Yandava C."/>
            <person name="Haas B."/>
            <person name="Henn M.R."/>
            <person name="Nusbaum C."/>
            <person name="Birren B."/>
        </authorList>
    </citation>
    <scope>NUCLEOTIDE SEQUENCE [LARGE SCALE GENOMIC DNA]</scope>
</reference>
<dbReference type="FunCoup" id="A0A1I7VWJ8">
    <property type="interactions" value="14"/>
</dbReference>
<keyword evidence="13" id="KW-1185">Reference proteome</keyword>
<dbReference type="GO" id="GO:0005634">
    <property type="term" value="C:nucleus"/>
    <property type="evidence" value="ECO:0007669"/>
    <property type="project" value="InterPro"/>
</dbReference>
<keyword evidence="10" id="KW-0137">Centromere</keyword>
<keyword evidence="7" id="KW-0995">Kinetochore</keyword>
<dbReference type="WBParaSite" id="EN70_7062">
    <property type="protein sequence ID" value="EN70_7062"/>
    <property type="gene ID" value="EN70_7062"/>
</dbReference>
<accession>A0A1S0U265</accession>
<evidence type="ECO:0000256" key="7">
    <source>
        <dbReference type="ARBA" id="ARBA00022838"/>
    </source>
</evidence>
<sequence length="171" mass="19925">MKGRDWDGLHEYEAQFFGFVPKGFTDVVYNLILEEWAEVVEKKIIPELPLNDVNGEMKLHLKMELVNMIGKNNILNSLMNKLEAYTLEYVFRIPDEVTLPEDRPNLEMDKEWTVESAGKRKQELEHNIIKLRLANELFDKEITNNLRAIQLWKAVQEISGGNNFASNDFAK</sequence>
<feature type="coiled-coil region" evidence="11">
    <location>
        <begin position="114"/>
        <end position="141"/>
    </location>
</feature>
<dbReference type="InterPro" id="IPR008685">
    <property type="entry name" value="Centromere_Mis12"/>
</dbReference>
<evidence type="ECO:0000256" key="3">
    <source>
        <dbReference type="ARBA" id="ARBA00013793"/>
    </source>
</evidence>
<evidence type="ECO:0000256" key="1">
    <source>
        <dbReference type="ARBA" id="ARBA00004629"/>
    </source>
</evidence>
<dbReference type="GO" id="GO:0051382">
    <property type="term" value="P:kinetochore assembly"/>
    <property type="evidence" value="ECO:0007669"/>
    <property type="project" value="TreeGrafter"/>
</dbReference>
<dbReference type="RefSeq" id="XP_003140118.1">
    <property type="nucleotide sequence ID" value="XM_003140070.2"/>
</dbReference>
<evidence type="ECO:0000256" key="8">
    <source>
        <dbReference type="ARBA" id="ARBA00023054"/>
    </source>
</evidence>
<dbReference type="AlphaFoldDB" id="A0A1I7VWJ8"/>
<evidence type="ECO:0000256" key="11">
    <source>
        <dbReference type="SAM" id="Coils"/>
    </source>
</evidence>
<comment type="similarity">
    <text evidence="2">Belongs to the mis12 family.</text>
</comment>
<dbReference type="PANTHER" id="PTHR14527">
    <property type="entry name" value="PROTEIN MIS12 HOMOLOG"/>
    <property type="match status" value="1"/>
</dbReference>
<protein>
    <recommendedName>
        <fullName evidence="3">Protein MIS12 homolog</fullName>
    </recommendedName>
</protein>
<evidence type="ECO:0000313" key="12">
    <source>
        <dbReference type="EMBL" id="EFO23951.1"/>
    </source>
</evidence>
<keyword evidence="6" id="KW-0498">Mitosis</keyword>
<evidence type="ECO:0000256" key="10">
    <source>
        <dbReference type="ARBA" id="ARBA00023328"/>
    </source>
</evidence>
<dbReference type="OrthoDB" id="1884855at2759"/>
<dbReference type="GO" id="GO:0051301">
    <property type="term" value="P:cell division"/>
    <property type="evidence" value="ECO:0007669"/>
    <property type="project" value="UniProtKB-KW"/>
</dbReference>
<evidence type="ECO:0000313" key="14">
    <source>
        <dbReference type="WBParaSite" id="EN70_7062"/>
    </source>
</evidence>
<dbReference type="GO" id="GO:0000070">
    <property type="term" value="P:mitotic sister chromatid segregation"/>
    <property type="evidence" value="ECO:0007669"/>
    <property type="project" value="TreeGrafter"/>
</dbReference>
<evidence type="ECO:0000256" key="5">
    <source>
        <dbReference type="ARBA" id="ARBA00022618"/>
    </source>
</evidence>
<evidence type="ECO:0000256" key="2">
    <source>
        <dbReference type="ARBA" id="ARBA00008643"/>
    </source>
</evidence>
<evidence type="ECO:0000313" key="13">
    <source>
        <dbReference type="Proteomes" id="UP000095285"/>
    </source>
</evidence>
<evidence type="ECO:0000256" key="6">
    <source>
        <dbReference type="ARBA" id="ARBA00022776"/>
    </source>
</evidence>
<dbReference type="OMA" id="LEMDKEW"/>
<gene>
    <name evidence="12 14" type="ORF">LOAG_04535</name>
</gene>
<evidence type="ECO:0000256" key="9">
    <source>
        <dbReference type="ARBA" id="ARBA00023306"/>
    </source>
</evidence>
<dbReference type="PANTHER" id="PTHR14527:SF2">
    <property type="entry name" value="PROTEIN MIS12 HOMOLOG"/>
    <property type="match status" value="1"/>
</dbReference>
<keyword evidence="4" id="KW-0158">Chromosome</keyword>
<evidence type="ECO:0000256" key="4">
    <source>
        <dbReference type="ARBA" id="ARBA00022454"/>
    </source>
</evidence>
<dbReference type="GeneID" id="9941938"/>
<reference evidence="14" key="2">
    <citation type="submission" date="2016-11" db="UniProtKB">
        <authorList>
            <consortium name="WormBaseParasite"/>
        </authorList>
    </citation>
    <scope>IDENTIFICATION</scope>
</reference>
<dbReference type="Proteomes" id="UP000095285">
    <property type="component" value="Unassembled WGS sequence"/>
</dbReference>
<accession>A0A1I7VWJ8</accession>
<comment type="subcellular location">
    <subcellularLocation>
        <location evidence="1">Chromosome</location>
        <location evidence="1">Centromere</location>
        <location evidence="1">Kinetochore</location>
    </subcellularLocation>
</comment>
<dbReference type="KEGG" id="loa:LOAG_04535"/>
<dbReference type="EMBL" id="JH712122">
    <property type="protein sequence ID" value="EFO23951.1"/>
    <property type="molecule type" value="Genomic_DNA"/>
</dbReference>
<keyword evidence="8 11" id="KW-0175">Coiled coil</keyword>
<organism evidence="13 14">
    <name type="scientific">Loa loa</name>
    <name type="common">Eye worm</name>
    <name type="synonym">Filaria loa</name>
    <dbReference type="NCBI Taxonomy" id="7209"/>
    <lineage>
        <taxon>Eukaryota</taxon>
        <taxon>Metazoa</taxon>
        <taxon>Ecdysozoa</taxon>
        <taxon>Nematoda</taxon>
        <taxon>Chromadorea</taxon>
        <taxon>Rhabditida</taxon>
        <taxon>Spirurina</taxon>
        <taxon>Spiruromorpha</taxon>
        <taxon>Filarioidea</taxon>
        <taxon>Onchocercidae</taxon>
        <taxon>Loa</taxon>
    </lineage>
</organism>
<dbReference type="GO" id="GO:0000444">
    <property type="term" value="C:MIS12/MIND type complex"/>
    <property type="evidence" value="ECO:0007669"/>
    <property type="project" value="TreeGrafter"/>
</dbReference>
<name>A0A1I7VWJ8_LOALO</name>
<dbReference type="STRING" id="7209.A0A1I7VWJ8"/>
<proteinExistence type="inferred from homology"/>
<keyword evidence="9" id="KW-0131">Cell cycle</keyword>